<reference evidence="1 2" key="1">
    <citation type="submission" date="2018-04" db="EMBL/GenBank/DDBJ databases">
        <title>Genomic Encyclopedia of Archaeal and Bacterial Type Strains, Phase II (KMG-II): from individual species to whole genera.</title>
        <authorList>
            <person name="Goeker M."/>
        </authorList>
    </citation>
    <scope>NUCLEOTIDE SEQUENCE [LARGE SCALE GENOMIC DNA]</scope>
    <source>
        <strain evidence="1 2">DSM 45169</strain>
    </source>
</reference>
<evidence type="ECO:0000313" key="1">
    <source>
        <dbReference type="EMBL" id="PTM54852.1"/>
    </source>
</evidence>
<protein>
    <submittedName>
        <fullName evidence="1">Uncharacterized protein</fullName>
    </submittedName>
</protein>
<gene>
    <name evidence="1" type="ORF">C8J48_3506</name>
</gene>
<accession>A0A2T4Z264</accession>
<comment type="caution">
    <text evidence="1">The sequence shown here is derived from an EMBL/GenBank/DDBJ whole genome shotgun (WGS) entry which is preliminary data.</text>
</comment>
<name>A0A2T4Z264_9BACL</name>
<evidence type="ECO:0000313" key="2">
    <source>
        <dbReference type="Proteomes" id="UP000241639"/>
    </source>
</evidence>
<sequence>MHDSKHTETVRKVCYIHHPAPRDLAGVIRGGAPLVAAISAEMIPMVTFVLCPGPVFRGELVFTQCFGVFYRFGVANHS</sequence>
<proteinExistence type="predicted"/>
<dbReference type="AlphaFoldDB" id="A0A2T4Z264"/>
<dbReference type="EMBL" id="PZZP01000003">
    <property type="protein sequence ID" value="PTM54852.1"/>
    <property type="molecule type" value="Genomic_DNA"/>
</dbReference>
<dbReference type="Proteomes" id="UP000241639">
    <property type="component" value="Unassembled WGS sequence"/>
</dbReference>
<keyword evidence="2" id="KW-1185">Reference proteome</keyword>
<organism evidence="1 2">
    <name type="scientific">Desmospora activa DSM 45169</name>
    <dbReference type="NCBI Taxonomy" id="1121389"/>
    <lineage>
        <taxon>Bacteria</taxon>
        <taxon>Bacillati</taxon>
        <taxon>Bacillota</taxon>
        <taxon>Bacilli</taxon>
        <taxon>Bacillales</taxon>
        <taxon>Thermoactinomycetaceae</taxon>
        <taxon>Desmospora</taxon>
    </lineage>
</organism>